<proteinExistence type="predicted"/>
<dbReference type="EMBL" id="AP035768">
    <property type="protein sequence ID" value="BFO15354.1"/>
    <property type="molecule type" value="Genomic_DNA"/>
</dbReference>
<accession>A0AAT9HDA5</accession>
<protein>
    <submittedName>
        <fullName evidence="2">Uncharacterized protein</fullName>
    </submittedName>
</protein>
<evidence type="ECO:0000313" key="2">
    <source>
        <dbReference type="EMBL" id="BFO15354.1"/>
    </source>
</evidence>
<reference evidence="2" key="2">
    <citation type="submission" date="2024-07" db="EMBL/GenBank/DDBJ databases">
        <title>Streptomyces haneummycinica sp. nov., a new antibiotic-producing actinobacterium isolated from marine sediment.</title>
        <authorList>
            <person name="Uemura M."/>
            <person name="Hamada M."/>
            <person name="Hirano S."/>
            <person name="Kobayashi K."/>
            <person name="Ohshiro T."/>
            <person name="Kobayashi T."/>
            <person name="Terahara T."/>
        </authorList>
    </citation>
    <scope>NUCLEOTIDE SEQUENCE</scope>
    <source>
        <strain evidence="2">KM77-8</strain>
    </source>
</reference>
<reference evidence="2" key="1">
    <citation type="submission" date="2024-06" db="EMBL/GenBank/DDBJ databases">
        <authorList>
            <consortium name="consrtm"/>
            <person name="Uemura M."/>
            <person name="Terahara T."/>
        </authorList>
    </citation>
    <scope>NUCLEOTIDE SEQUENCE</scope>
    <source>
        <strain evidence="2">KM77-8</strain>
    </source>
</reference>
<organism evidence="2">
    <name type="scientific">Streptomyces haneummycinicus</name>
    <dbReference type="NCBI Taxonomy" id="3074435"/>
    <lineage>
        <taxon>Bacteria</taxon>
        <taxon>Bacillati</taxon>
        <taxon>Actinomycetota</taxon>
        <taxon>Actinomycetes</taxon>
        <taxon>Kitasatosporales</taxon>
        <taxon>Streptomycetaceae</taxon>
        <taxon>Streptomyces</taxon>
    </lineage>
</organism>
<feature type="compositionally biased region" description="Acidic residues" evidence="1">
    <location>
        <begin position="1"/>
        <end position="10"/>
    </location>
</feature>
<feature type="region of interest" description="Disordered" evidence="1">
    <location>
        <begin position="1"/>
        <end position="50"/>
    </location>
</feature>
<name>A0AAT9HDA5_9ACTN</name>
<gene>
    <name evidence="2" type="ORF">SHKM778_17420</name>
</gene>
<dbReference type="AlphaFoldDB" id="A0AAT9HDA5"/>
<evidence type="ECO:0000256" key="1">
    <source>
        <dbReference type="SAM" id="MobiDB-lite"/>
    </source>
</evidence>
<sequence>MTSVELDEDGERGWEAETRASGGSDDGRDWRVGLNSGEVTADRDDDSDDD</sequence>